<reference evidence="1" key="1">
    <citation type="submission" date="2022-07" db="EMBL/GenBank/DDBJ databases">
        <title>FELIX.</title>
        <authorList>
            <person name="Wan K.H."/>
            <person name="Park S."/>
            <person name="Lawrence Q."/>
            <person name="Eichenberger J.P."/>
            <person name="Booth B.W."/>
            <person name="Piaggio A.J."/>
            <person name="Chandler J.C."/>
            <person name="Franklin A.B."/>
            <person name="Celniker S.E."/>
        </authorList>
    </citation>
    <scope>NUCLEOTIDE SEQUENCE</scope>
    <source>
        <strain evidence="1">QA-1986 374</strain>
    </source>
</reference>
<sequence length="207" mass="23528">MSEPGAGKIFNSSMKGTDKKDVKGLGRLMKNYLFLVMLSLLFISGCNSEAGSMPGFGSTTDEFLDEYGENHFDAQDEDLFVALFFNYMDESSSIYAGMSAEEDTIYAFGLDFLETDEPERTYDEALEEAEKYMPQDAEEVNEEPMEDGVILRFESSERFENVEMGEDSYEFNVELIEGDNEEMYSKVRIAGDMELNNPQDDIENDQE</sequence>
<protein>
    <recommendedName>
        <fullName evidence="3">DUF5067 domain-containing protein</fullName>
    </recommendedName>
</protein>
<proteinExistence type="predicted"/>
<gene>
    <name evidence="1" type="ORF">NP439_19095</name>
</gene>
<evidence type="ECO:0008006" key="3">
    <source>
        <dbReference type="Google" id="ProtNLM"/>
    </source>
</evidence>
<keyword evidence="2" id="KW-1185">Reference proteome</keyword>
<evidence type="ECO:0000313" key="1">
    <source>
        <dbReference type="EMBL" id="UUI02127.1"/>
    </source>
</evidence>
<organism evidence="1 2">
    <name type="scientific">Oceanobacillus jeddahense</name>
    <dbReference type="NCBI Taxonomy" id="1462527"/>
    <lineage>
        <taxon>Bacteria</taxon>
        <taxon>Bacillati</taxon>
        <taxon>Bacillota</taxon>
        <taxon>Bacilli</taxon>
        <taxon>Bacillales</taxon>
        <taxon>Bacillaceae</taxon>
        <taxon>Oceanobacillus</taxon>
    </lineage>
</organism>
<dbReference type="EMBL" id="CP101914">
    <property type="protein sequence ID" value="UUI02127.1"/>
    <property type="molecule type" value="Genomic_DNA"/>
</dbReference>
<dbReference type="Proteomes" id="UP001059773">
    <property type="component" value="Chromosome"/>
</dbReference>
<accession>A0ABY5JRQ9</accession>
<dbReference type="RefSeq" id="WP_256707394.1">
    <property type="nucleotide sequence ID" value="NZ_CP101914.1"/>
</dbReference>
<name>A0ABY5JRQ9_9BACI</name>
<evidence type="ECO:0000313" key="2">
    <source>
        <dbReference type="Proteomes" id="UP001059773"/>
    </source>
</evidence>